<dbReference type="Pfam" id="PF00059">
    <property type="entry name" value="Lectin_C"/>
    <property type="match status" value="1"/>
</dbReference>
<keyword evidence="7" id="KW-1185">Reference proteome</keyword>
<evidence type="ECO:0000313" key="7">
    <source>
        <dbReference type="Proteomes" id="UP000824219"/>
    </source>
</evidence>
<keyword evidence="2" id="KW-1015">Disulfide bond</keyword>
<gene>
    <name evidence="6" type="ORF">KOW79_000517</name>
</gene>
<proteinExistence type="predicted"/>
<evidence type="ECO:0000256" key="2">
    <source>
        <dbReference type="ARBA" id="ARBA00023157"/>
    </source>
</evidence>
<evidence type="ECO:0000256" key="4">
    <source>
        <dbReference type="SAM" id="Phobius"/>
    </source>
</evidence>
<feature type="domain" description="C-type lectin" evidence="5">
    <location>
        <begin position="189"/>
        <end position="299"/>
    </location>
</feature>
<feature type="transmembrane region" description="Helical" evidence="4">
    <location>
        <begin position="126"/>
        <end position="146"/>
    </location>
</feature>
<dbReference type="InterPro" id="IPR001304">
    <property type="entry name" value="C-type_lectin-like"/>
</dbReference>
<dbReference type="SMART" id="SM00034">
    <property type="entry name" value="CLECT"/>
    <property type="match status" value="1"/>
</dbReference>
<dbReference type="AlphaFoldDB" id="A0A9D3SY59"/>
<comment type="subcellular location">
    <subcellularLocation>
        <location evidence="1">Cell membrane</location>
        <topology evidence="1">Single-pass type II membrane protein</topology>
    </subcellularLocation>
</comment>
<dbReference type="OrthoDB" id="10059571at2759"/>
<evidence type="ECO:0000313" key="6">
    <source>
        <dbReference type="EMBL" id="KAG7335824.1"/>
    </source>
</evidence>
<feature type="region of interest" description="Disordered" evidence="3">
    <location>
        <begin position="56"/>
        <end position="87"/>
    </location>
</feature>
<dbReference type="InterPro" id="IPR050828">
    <property type="entry name" value="C-type_lectin/matrix_domain"/>
</dbReference>
<dbReference type="PROSITE" id="PS50041">
    <property type="entry name" value="C_TYPE_LECTIN_2"/>
    <property type="match status" value="1"/>
</dbReference>
<dbReference type="InterPro" id="IPR016187">
    <property type="entry name" value="CTDL_fold"/>
</dbReference>
<evidence type="ECO:0000256" key="1">
    <source>
        <dbReference type="ARBA" id="ARBA00004401"/>
    </source>
</evidence>
<dbReference type="PROSITE" id="PS00615">
    <property type="entry name" value="C_TYPE_LECTIN_1"/>
    <property type="match status" value="1"/>
</dbReference>
<dbReference type="Gene3D" id="3.10.100.10">
    <property type="entry name" value="Mannose-Binding Protein A, subunit A"/>
    <property type="match status" value="1"/>
</dbReference>
<dbReference type="InterPro" id="IPR018378">
    <property type="entry name" value="C-type_lectin_CS"/>
</dbReference>
<dbReference type="GO" id="GO:0005886">
    <property type="term" value="C:plasma membrane"/>
    <property type="evidence" value="ECO:0007669"/>
    <property type="project" value="UniProtKB-SubCell"/>
</dbReference>
<dbReference type="PANTHER" id="PTHR45710">
    <property type="entry name" value="C-TYPE LECTIN DOMAIN-CONTAINING PROTEIN 180"/>
    <property type="match status" value="1"/>
</dbReference>
<name>A0A9D3SY59_9TELE</name>
<feature type="compositionally biased region" description="Basic and acidic residues" evidence="3">
    <location>
        <begin position="22"/>
        <end position="40"/>
    </location>
</feature>
<comment type="caution">
    <text evidence="6">The sequence shown here is derived from an EMBL/GenBank/DDBJ whole genome shotgun (WGS) entry which is preliminary data.</text>
</comment>
<dbReference type="PANTHER" id="PTHR45710:SF28">
    <property type="entry name" value="C-TYPE LECTIN DOMAIN FAMILY 4 MEMBER C ISOFORM 1"/>
    <property type="match status" value="1"/>
</dbReference>
<keyword evidence="4" id="KW-1133">Transmembrane helix</keyword>
<organism evidence="6 7">
    <name type="scientific">Hemibagrus wyckioides</name>
    <dbReference type="NCBI Taxonomy" id="337641"/>
    <lineage>
        <taxon>Eukaryota</taxon>
        <taxon>Metazoa</taxon>
        <taxon>Chordata</taxon>
        <taxon>Craniata</taxon>
        <taxon>Vertebrata</taxon>
        <taxon>Euteleostomi</taxon>
        <taxon>Actinopterygii</taxon>
        <taxon>Neopterygii</taxon>
        <taxon>Teleostei</taxon>
        <taxon>Ostariophysi</taxon>
        <taxon>Siluriformes</taxon>
        <taxon>Bagridae</taxon>
        <taxon>Hemibagrus</taxon>
    </lineage>
</organism>
<evidence type="ECO:0000256" key="3">
    <source>
        <dbReference type="SAM" id="MobiDB-lite"/>
    </source>
</evidence>
<reference evidence="6 7" key="1">
    <citation type="submission" date="2021-06" db="EMBL/GenBank/DDBJ databases">
        <title>Chromosome-level genome assembly of the red-tail catfish (Hemibagrus wyckioides).</title>
        <authorList>
            <person name="Shao F."/>
        </authorList>
    </citation>
    <scope>NUCLEOTIDE SEQUENCE [LARGE SCALE GENOMIC DNA]</scope>
    <source>
        <strain evidence="6">EC202008001</strain>
        <tissue evidence="6">Blood</tissue>
    </source>
</reference>
<feature type="compositionally biased region" description="Basic and acidic residues" evidence="3">
    <location>
        <begin position="64"/>
        <end position="80"/>
    </location>
</feature>
<protein>
    <recommendedName>
        <fullName evidence="5">C-type lectin domain-containing protein</fullName>
    </recommendedName>
</protein>
<keyword evidence="4" id="KW-0812">Transmembrane</keyword>
<dbReference type="EMBL" id="JAHKSW010000001">
    <property type="protein sequence ID" value="KAG7335824.1"/>
    <property type="molecule type" value="Genomic_DNA"/>
</dbReference>
<keyword evidence="4" id="KW-0472">Membrane</keyword>
<sequence length="301" mass="34854">MEDKIEVEMKELTPGEEQDNKDDEKGKMDETKEAETKKGEANVYCKLKNPQENIYSLAMPTSSPEHKEAEKVEEKERAEKEEAEAEQTNVYTRLDNPSENVYMSVTSSTAKQNEDVYRKVRLYKRISTIFIFLSLLLLAVVLALAMKLSEVQSSEKCPDLITEVNKIHNYSPKQEGCQCSECGEDWEKFANSCYFFSKERLKWQESREVCQKQGGDLVVIDNEHMQRFLTENGNMLYWIGLKKEQQWNWINSTAPTMKYWSYGQPNPDSQGFCALLNGGSKLNNWLSNSCEVYSNFICQKR</sequence>
<dbReference type="SUPFAM" id="SSF56436">
    <property type="entry name" value="C-type lectin-like"/>
    <property type="match status" value="1"/>
</dbReference>
<feature type="compositionally biased region" description="Basic and acidic residues" evidence="3">
    <location>
        <begin position="1"/>
        <end position="13"/>
    </location>
</feature>
<dbReference type="InterPro" id="IPR016186">
    <property type="entry name" value="C-type_lectin-like/link_sf"/>
</dbReference>
<accession>A0A9D3SY59</accession>
<feature type="region of interest" description="Disordered" evidence="3">
    <location>
        <begin position="1"/>
        <end position="43"/>
    </location>
</feature>
<evidence type="ECO:0000259" key="5">
    <source>
        <dbReference type="PROSITE" id="PS50041"/>
    </source>
</evidence>
<dbReference type="Proteomes" id="UP000824219">
    <property type="component" value="Linkage Group LG01"/>
</dbReference>